<sequence>MSKKFKLSVDTCGWPRGTIVTKCEKAPRSYPHMTLVECRTPGRYKHGSNGYDTQPDGMWGAWVYDHQLEEIKPEEKLTGVQTTQVLPASSVPPVTVKREVLTIDKIGVGQTFIVHGKPEEVYVKISNSHVFNHKRLQMHTTDAQRFTQHLNLVVVELVVYNGK</sequence>
<reference evidence="1" key="1">
    <citation type="submission" date="2024-04" db="EMBL/GenBank/DDBJ databases">
        <authorList>
            <person name="Uskudar Guclu A."/>
            <person name="Unlu S."/>
        </authorList>
    </citation>
    <scope>NUCLEOTIDE SEQUENCE</scope>
</reference>
<evidence type="ECO:0008006" key="2">
    <source>
        <dbReference type="Google" id="ProtNLM"/>
    </source>
</evidence>
<evidence type="ECO:0000313" key="1">
    <source>
        <dbReference type="EMBL" id="XCD08760.1"/>
    </source>
</evidence>
<dbReference type="EMBL" id="PP766721">
    <property type="protein sequence ID" value="XCD08760.1"/>
    <property type="molecule type" value="Genomic_DNA"/>
</dbReference>
<protein>
    <recommendedName>
        <fullName evidence="2">Phage protein</fullName>
    </recommendedName>
</protein>
<proteinExistence type="predicted"/>
<accession>A0AAU8BB12</accession>
<name>A0AAU8BB12_9CAUD</name>
<organism evidence="1">
    <name type="scientific">Escherichia phage Baskent_phicoli_1</name>
    <dbReference type="NCBI Taxonomy" id="3145031"/>
    <lineage>
        <taxon>Viruses</taxon>
        <taxon>Duplodnaviria</taxon>
        <taxon>Heunggongvirae</taxon>
        <taxon>Uroviricota</taxon>
        <taxon>Caudoviricetes</taxon>
        <taxon>Autographivirales</taxon>
        <taxon>Autotranscriptaviridae</taxon>
        <taxon>Studiervirinae</taxon>
        <taxon>Kayfunavirus</taxon>
    </lineage>
</organism>